<name>A0A8T0IIL4_CERPU</name>
<protein>
    <recommendedName>
        <fullName evidence="3">TIR domain-containing protein</fullName>
    </recommendedName>
</protein>
<dbReference type="InterPro" id="IPR055414">
    <property type="entry name" value="LRR_R13L4/SHOC2-like"/>
</dbReference>
<dbReference type="Gene3D" id="3.80.10.10">
    <property type="entry name" value="Ribonuclease Inhibitor"/>
    <property type="match status" value="2"/>
</dbReference>
<dbReference type="SUPFAM" id="SSF52047">
    <property type="entry name" value="RNI-like"/>
    <property type="match status" value="1"/>
</dbReference>
<feature type="domain" description="TIR" evidence="3">
    <location>
        <begin position="16"/>
        <end position="180"/>
    </location>
</feature>
<keyword evidence="2" id="KW-0611">Plant defense</keyword>
<dbReference type="Pfam" id="PF01582">
    <property type="entry name" value="TIR"/>
    <property type="match status" value="1"/>
</dbReference>
<reference evidence="4" key="1">
    <citation type="submission" date="2020-06" db="EMBL/GenBank/DDBJ databases">
        <title>WGS assembly of Ceratodon purpureus strain R40.</title>
        <authorList>
            <person name="Carey S.B."/>
            <person name="Jenkins J."/>
            <person name="Shu S."/>
            <person name="Lovell J.T."/>
            <person name="Sreedasyam A."/>
            <person name="Maumus F."/>
            <person name="Tiley G.P."/>
            <person name="Fernandez-Pozo N."/>
            <person name="Barry K."/>
            <person name="Chen C."/>
            <person name="Wang M."/>
            <person name="Lipzen A."/>
            <person name="Daum C."/>
            <person name="Saski C.A."/>
            <person name="Payton A.C."/>
            <person name="Mcbreen J.C."/>
            <person name="Conrad R.E."/>
            <person name="Kollar L.M."/>
            <person name="Olsson S."/>
            <person name="Huttunen S."/>
            <person name="Landis J.B."/>
            <person name="Wickett N.J."/>
            <person name="Johnson M.G."/>
            <person name="Rensing S.A."/>
            <person name="Grimwood J."/>
            <person name="Schmutz J."/>
            <person name="Mcdaniel S.F."/>
        </authorList>
    </citation>
    <scope>NUCLEOTIDE SEQUENCE</scope>
    <source>
        <strain evidence="4">R40</strain>
    </source>
</reference>
<evidence type="ECO:0000256" key="1">
    <source>
        <dbReference type="ARBA" id="ARBA00022737"/>
    </source>
</evidence>
<dbReference type="Pfam" id="PF00931">
    <property type="entry name" value="NB-ARC"/>
    <property type="match status" value="1"/>
</dbReference>
<evidence type="ECO:0000313" key="5">
    <source>
        <dbReference type="Proteomes" id="UP000822688"/>
    </source>
</evidence>
<dbReference type="SUPFAM" id="SSF52058">
    <property type="entry name" value="L domain-like"/>
    <property type="match status" value="1"/>
</dbReference>
<dbReference type="AlphaFoldDB" id="A0A8T0IIL4"/>
<dbReference type="GO" id="GO:0006952">
    <property type="term" value="P:defense response"/>
    <property type="evidence" value="ECO:0007669"/>
    <property type="project" value="UniProtKB-KW"/>
</dbReference>
<dbReference type="GO" id="GO:0043531">
    <property type="term" value="F:ADP binding"/>
    <property type="evidence" value="ECO:0007669"/>
    <property type="project" value="InterPro"/>
</dbReference>
<dbReference type="GO" id="GO:0051707">
    <property type="term" value="P:response to other organism"/>
    <property type="evidence" value="ECO:0007669"/>
    <property type="project" value="UniProtKB-ARBA"/>
</dbReference>
<dbReference type="EMBL" id="CM026423">
    <property type="protein sequence ID" value="KAG0583610.1"/>
    <property type="molecule type" value="Genomic_DNA"/>
</dbReference>
<dbReference type="InterPro" id="IPR036388">
    <property type="entry name" value="WH-like_DNA-bd_sf"/>
</dbReference>
<dbReference type="GO" id="GO:0007165">
    <property type="term" value="P:signal transduction"/>
    <property type="evidence" value="ECO:0007669"/>
    <property type="project" value="InterPro"/>
</dbReference>
<dbReference type="PRINTS" id="PR00364">
    <property type="entry name" value="DISEASERSIST"/>
</dbReference>
<dbReference type="InterPro" id="IPR032675">
    <property type="entry name" value="LRR_dom_sf"/>
</dbReference>
<dbReference type="Gene3D" id="1.10.10.10">
    <property type="entry name" value="Winged helix-like DNA-binding domain superfamily/Winged helix DNA-binding domain"/>
    <property type="match status" value="1"/>
</dbReference>
<organism evidence="4 5">
    <name type="scientific">Ceratodon purpureus</name>
    <name type="common">Fire moss</name>
    <name type="synonym">Dicranum purpureum</name>
    <dbReference type="NCBI Taxonomy" id="3225"/>
    <lineage>
        <taxon>Eukaryota</taxon>
        <taxon>Viridiplantae</taxon>
        <taxon>Streptophyta</taxon>
        <taxon>Embryophyta</taxon>
        <taxon>Bryophyta</taxon>
        <taxon>Bryophytina</taxon>
        <taxon>Bryopsida</taxon>
        <taxon>Dicranidae</taxon>
        <taxon>Pseudoditrichales</taxon>
        <taxon>Ditrichaceae</taxon>
        <taxon>Ceratodon</taxon>
    </lineage>
</organism>
<dbReference type="SMART" id="SM00255">
    <property type="entry name" value="TIR"/>
    <property type="match status" value="1"/>
</dbReference>
<dbReference type="Gene3D" id="1.10.8.430">
    <property type="entry name" value="Helical domain of apoptotic protease-activating factors"/>
    <property type="match status" value="1"/>
</dbReference>
<dbReference type="InterPro" id="IPR044974">
    <property type="entry name" value="Disease_R_plants"/>
</dbReference>
<evidence type="ECO:0000256" key="2">
    <source>
        <dbReference type="ARBA" id="ARBA00022821"/>
    </source>
</evidence>
<dbReference type="InterPro" id="IPR000157">
    <property type="entry name" value="TIR_dom"/>
</dbReference>
<dbReference type="SUPFAM" id="SSF52200">
    <property type="entry name" value="Toll/Interleukin receptor TIR domain"/>
    <property type="match status" value="1"/>
</dbReference>
<proteinExistence type="predicted"/>
<keyword evidence="5" id="KW-1185">Reference proteome</keyword>
<dbReference type="Gene3D" id="3.40.50.300">
    <property type="entry name" value="P-loop containing nucleotide triphosphate hydrolases"/>
    <property type="match status" value="1"/>
</dbReference>
<dbReference type="InterPro" id="IPR002182">
    <property type="entry name" value="NB-ARC"/>
</dbReference>
<dbReference type="InterPro" id="IPR035897">
    <property type="entry name" value="Toll_tir_struct_dom_sf"/>
</dbReference>
<dbReference type="PANTHER" id="PTHR11017:SF579">
    <property type="entry name" value="TIR DOMAIN-CONTAINING PROTEIN"/>
    <property type="match status" value="1"/>
</dbReference>
<dbReference type="Pfam" id="PF23598">
    <property type="entry name" value="LRR_14"/>
    <property type="match status" value="1"/>
</dbReference>
<dbReference type="PROSITE" id="PS50104">
    <property type="entry name" value="TIR"/>
    <property type="match status" value="1"/>
</dbReference>
<dbReference type="Proteomes" id="UP000822688">
    <property type="component" value="Chromosome 3"/>
</dbReference>
<keyword evidence="1" id="KW-0677">Repeat</keyword>
<dbReference type="Gene3D" id="3.40.50.10140">
    <property type="entry name" value="Toll/interleukin-1 receptor homology (TIR) domain"/>
    <property type="match status" value="1"/>
</dbReference>
<comment type="caution">
    <text evidence="4">The sequence shown here is derived from an EMBL/GenBank/DDBJ whole genome shotgun (WGS) entry which is preliminary data.</text>
</comment>
<accession>A0A8T0IIL4</accession>
<evidence type="ECO:0000259" key="3">
    <source>
        <dbReference type="PROSITE" id="PS50104"/>
    </source>
</evidence>
<dbReference type="PANTHER" id="PTHR11017">
    <property type="entry name" value="LEUCINE-RICH REPEAT-CONTAINING PROTEIN"/>
    <property type="match status" value="1"/>
</dbReference>
<evidence type="ECO:0000313" key="4">
    <source>
        <dbReference type="EMBL" id="KAG0583610.1"/>
    </source>
</evidence>
<dbReference type="SUPFAM" id="SSF52540">
    <property type="entry name" value="P-loop containing nucleoside triphosphate hydrolases"/>
    <property type="match status" value="1"/>
</dbReference>
<dbReference type="InterPro" id="IPR027417">
    <property type="entry name" value="P-loop_NTPase"/>
</dbReference>
<dbReference type="InterPro" id="IPR042197">
    <property type="entry name" value="Apaf_helical"/>
</dbReference>
<gene>
    <name evidence="4" type="ORF">KC19_3G148800</name>
</gene>
<sequence>MAMNDCDASTSGAVTENFDVFLNHRGPDVKATFVAHLEDALRCAGFRPFLDARSLMKGNPALKSIDQALDAAKVHVAVVSKRYAESKYCLNELVAMMRSGKPVIPVFYDVEPVDLRWVENGPFAEAFLKHKSKGRTQKKLQEWTDALRALADITGFCLADYKRDESKLKQEVVNQVSRLTPSNDPVDVEPYRVGLQHRANACIQMSDDMGAGIGILGLVGMGGVGKTTLAREIYNHFVAEKKFRNMTFLEIHRDSSTSDVEVRSTWVRELRKQLLWDLLRVQTSTPNDYSSWFRKIASVGPVLIVVDNVYKLNQFEVLVPFVSDLPPGSRIIVTSRDRSIFNNVAGRSKLEHRLYDVSTLDVEESNMLFNWHAFQVDEAPEELKGVAKDVVKGCGGLPLALKVIGSSVFDVRSDEDSEAIWLEAVHALRQNPDVKGVLKWSYDHLSKAEKHMFLDIACLFCNHKVEEALAYWRSCLNCTSCGGVQTPHTSLRSLTNKNLVIVDRGHSTSTTTTFRVHDLLMDLGQEIGKKAKKHFVNGTSAEASIMKKQGTNKTLALSLVGSRKRKFEAEDFASMPNLHFLELPDGCVVNGDFRCISTKLRWLRWRGIVLDCIPLGLDVSCLTSLDFSMSTNLASLWTESEGLEGFPNLLQLTLDYCTSITRLPSFIGQSSELEKLYLRGCKKLKILPKSIGQLKRLQHLDLIGCSSLKGLPESIGQASRLYDVDLRGCTKLQKLPESIGQLQQLQYLQLSHCTSLTAVPDSIGALSNLEILDAVGCTSLVKLPPSIGLCSSLQRLRVESSAECHTFSDAHIGEAWSPLFSLELYNCGGFGSLLAYGAFKSLKLLTLEDSTVTELPESIGLLMRLTTLHIACERLQCLPNSIGDLKLLRDLELRRCGNLKRLPKSLGGLTSLGDLRIECCSIRKLPRCIGQLSGLRRLEMTGCKNLQKLPTSIRNLKGLRRFMLRDCGSVQAMGALTTLQGLPMWGTTSFTELPASLGLVSTIVAYGDNLDTLYFSDNLYAGFVGTSQVLEEDESGFLKAYHDESSGVTSLVRGIHEKQVSLAVLQVGV</sequence>